<dbReference type="Gene3D" id="3.30.1370.10">
    <property type="entry name" value="K Homology domain, type 1"/>
    <property type="match status" value="1"/>
</dbReference>
<dbReference type="Proteomes" id="UP000316621">
    <property type="component" value="Chromosome 10"/>
</dbReference>
<accession>A0A4Y7L9L6</accession>
<dbReference type="Gramene" id="RZC81340">
    <property type="protein sequence ID" value="RZC81340"/>
    <property type="gene ID" value="C5167_043913"/>
</dbReference>
<dbReference type="InterPro" id="IPR036612">
    <property type="entry name" value="KH_dom_type_1_sf"/>
</dbReference>
<dbReference type="GO" id="GO:0003723">
    <property type="term" value="F:RNA binding"/>
    <property type="evidence" value="ECO:0007669"/>
    <property type="project" value="InterPro"/>
</dbReference>
<proteinExistence type="predicted"/>
<sequence>EEEEEEESSLLVRQSNKFKCAISNLTVVIPCALHSIDGLREKFCMKLRKGNREIPAKLLKIQEPAAKRVRAITQSLSLQEDKLCGRLGCEHLNDPLHILVEAEFTVNIIDTRLGQEQEIIIELLKPVEEYSLSF</sequence>
<evidence type="ECO:0000313" key="2">
    <source>
        <dbReference type="Proteomes" id="UP000316621"/>
    </source>
</evidence>
<feature type="non-terminal residue" evidence="1">
    <location>
        <position position="1"/>
    </location>
</feature>
<organism evidence="1 2">
    <name type="scientific">Papaver somniferum</name>
    <name type="common">Opium poppy</name>
    <dbReference type="NCBI Taxonomy" id="3469"/>
    <lineage>
        <taxon>Eukaryota</taxon>
        <taxon>Viridiplantae</taxon>
        <taxon>Streptophyta</taxon>
        <taxon>Embryophyta</taxon>
        <taxon>Tracheophyta</taxon>
        <taxon>Spermatophyta</taxon>
        <taxon>Magnoliopsida</taxon>
        <taxon>Ranunculales</taxon>
        <taxon>Papaveraceae</taxon>
        <taxon>Papaveroideae</taxon>
        <taxon>Papaver</taxon>
    </lineage>
</organism>
<gene>
    <name evidence="1" type="ORF">C5167_043913</name>
</gene>
<reference evidence="1 2" key="1">
    <citation type="journal article" date="2018" name="Science">
        <title>The opium poppy genome and morphinan production.</title>
        <authorList>
            <person name="Guo L."/>
            <person name="Winzer T."/>
            <person name="Yang X."/>
            <person name="Li Y."/>
            <person name="Ning Z."/>
            <person name="He Z."/>
            <person name="Teodor R."/>
            <person name="Lu Y."/>
            <person name="Bowser T.A."/>
            <person name="Graham I.A."/>
            <person name="Ye K."/>
        </authorList>
    </citation>
    <scope>NUCLEOTIDE SEQUENCE [LARGE SCALE GENOMIC DNA]</scope>
    <source>
        <strain evidence="2">cv. HN1</strain>
        <tissue evidence="1">Leaves</tissue>
    </source>
</reference>
<dbReference type="EMBL" id="CM010724">
    <property type="protein sequence ID" value="RZC81340.1"/>
    <property type="molecule type" value="Genomic_DNA"/>
</dbReference>
<dbReference type="AlphaFoldDB" id="A0A4Y7L9L6"/>
<name>A0A4Y7L9L6_PAPSO</name>
<keyword evidence="2" id="KW-1185">Reference proteome</keyword>
<protein>
    <submittedName>
        <fullName evidence="1">Uncharacterized protein</fullName>
    </submittedName>
</protein>
<dbReference type="STRING" id="3469.A0A4Y7L9L6"/>
<evidence type="ECO:0000313" key="1">
    <source>
        <dbReference type="EMBL" id="RZC81340.1"/>
    </source>
</evidence>